<dbReference type="Pfam" id="PF13460">
    <property type="entry name" value="NAD_binding_10"/>
    <property type="match status" value="1"/>
</dbReference>
<dbReference type="InterPro" id="IPR016040">
    <property type="entry name" value="NAD(P)-bd_dom"/>
</dbReference>
<dbReference type="Proteomes" id="UP000824102">
    <property type="component" value="Unassembled WGS sequence"/>
</dbReference>
<dbReference type="Gene3D" id="3.40.50.720">
    <property type="entry name" value="NAD(P)-binding Rossmann-like Domain"/>
    <property type="match status" value="1"/>
</dbReference>
<accession>A0A9D2G5J2</accession>
<dbReference type="PANTHER" id="PTHR48079:SF6">
    <property type="entry name" value="NAD(P)-BINDING DOMAIN-CONTAINING PROTEIN-RELATED"/>
    <property type="match status" value="1"/>
</dbReference>
<sequence length="338" mass="37628">MKVFMIGGTGLLGSEAAKELIARGHEVSSIALPPLPQGAVLPKEMKIEYGNYLEMTDDEVRAHMKGCDGFVFAAGVDERVEGPAPIYNLYKKYNIDPVKRLLKLAKECGVKHSVILGSYFSYFAKKHPEWKLTKYHPYIRSRIDQENAAMSFAGKDFDVAVLELPYIFGTQPGRKPVWVFLVENIRSMKNATLWPKGGSTMVTVKQVGQAIAGALERNRGGKCYPIGYYNMEWTQMLKICHKYLGCPNKPIKTIPNCFYALGGMQLRKQQKKEGIDGGLHMVKFTKLQCSNLFIDKKEGCDFLGVQPDDIEAAIGDSVKLCADILDGKSKNIVAMKGE</sequence>
<comment type="caution">
    <text evidence="2">The sequence shown here is derived from an EMBL/GenBank/DDBJ whole genome shotgun (WGS) entry which is preliminary data.</text>
</comment>
<evidence type="ECO:0000313" key="2">
    <source>
        <dbReference type="EMBL" id="HIZ72812.1"/>
    </source>
</evidence>
<dbReference type="InterPro" id="IPR051783">
    <property type="entry name" value="NAD(P)-dependent_oxidoreduct"/>
</dbReference>
<dbReference type="GO" id="GO:0005737">
    <property type="term" value="C:cytoplasm"/>
    <property type="evidence" value="ECO:0007669"/>
    <property type="project" value="TreeGrafter"/>
</dbReference>
<gene>
    <name evidence="2" type="ORF">H9964_04455</name>
</gene>
<name>A0A9D2G5J2_9FIRM</name>
<dbReference type="GO" id="GO:0004029">
    <property type="term" value="F:aldehyde dehydrogenase (NAD+) activity"/>
    <property type="evidence" value="ECO:0007669"/>
    <property type="project" value="TreeGrafter"/>
</dbReference>
<feature type="domain" description="NAD(P)-binding" evidence="1">
    <location>
        <begin position="7"/>
        <end position="148"/>
    </location>
</feature>
<proteinExistence type="predicted"/>
<evidence type="ECO:0000313" key="3">
    <source>
        <dbReference type="Proteomes" id="UP000824102"/>
    </source>
</evidence>
<organism evidence="2 3">
    <name type="scientific">Candidatus Gallimonas intestinavium</name>
    <dbReference type="NCBI Taxonomy" id="2838603"/>
    <lineage>
        <taxon>Bacteria</taxon>
        <taxon>Bacillati</taxon>
        <taxon>Bacillota</taxon>
        <taxon>Clostridia</taxon>
        <taxon>Candidatus Gallimonas</taxon>
    </lineage>
</organism>
<dbReference type="SUPFAM" id="SSF51735">
    <property type="entry name" value="NAD(P)-binding Rossmann-fold domains"/>
    <property type="match status" value="1"/>
</dbReference>
<dbReference type="AlphaFoldDB" id="A0A9D2G5J2"/>
<evidence type="ECO:0000259" key="1">
    <source>
        <dbReference type="Pfam" id="PF13460"/>
    </source>
</evidence>
<dbReference type="EMBL" id="DXBB01000064">
    <property type="protein sequence ID" value="HIZ72812.1"/>
    <property type="molecule type" value="Genomic_DNA"/>
</dbReference>
<dbReference type="PANTHER" id="PTHR48079">
    <property type="entry name" value="PROTEIN YEEZ"/>
    <property type="match status" value="1"/>
</dbReference>
<reference evidence="2" key="1">
    <citation type="journal article" date="2021" name="PeerJ">
        <title>Extensive microbial diversity within the chicken gut microbiome revealed by metagenomics and culture.</title>
        <authorList>
            <person name="Gilroy R."/>
            <person name="Ravi A."/>
            <person name="Getino M."/>
            <person name="Pursley I."/>
            <person name="Horton D.L."/>
            <person name="Alikhan N.F."/>
            <person name="Baker D."/>
            <person name="Gharbi K."/>
            <person name="Hall N."/>
            <person name="Watson M."/>
            <person name="Adriaenssens E.M."/>
            <person name="Foster-Nyarko E."/>
            <person name="Jarju S."/>
            <person name="Secka A."/>
            <person name="Antonio M."/>
            <person name="Oren A."/>
            <person name="Chaudhuri R.R."/>
            <person name="La Ragione R."/>
            <person name="Hildebrand F."/>
            <person name="Pallen M.J."/>
        </authorList>
    </citation>
    <scope>NUCLEOTIDE SEQUENCE</scope>
    <source>
        <strain evidence="2">ChiW7-2402</strain>
    </source>
</reference>
<protein>
    <submittedName>
        <fullName evidence="2">NAD(P)-dependent oxidoreductase</fullName>
    </submittedName>
</protein>
<reference evidence="2" key="2">
    <citation type="submission" date="2021-04" db="EMBL/GenBank/DDBJ databases">
        <authorList>
            <person name="Gilroy R."/>
        </authorList>
    </citation>
    <scope>NUCLEOTIDE SEQUENCE</scope>
    <source>
        <strain evidence="2">ChiW7-2402</strain>
    </source>
</reference>
<dbReference type="InterPro" id="IPR036291">
    <property type="entry name" value="NAD(P)-bd_dom_sf"/>
</dbReference>